<evidence type="ECO:0008006" key="3">
    <source>
        <dbReference type="Google" id="ProtNLM"/>
    </source>
</evidence>
<proteinExistence type="predicted"/>
<gene>
    <name evidence="1" type="ORF">BG61_25785</name>
</gene>
<protein>
    <recommendedName>
        <fullName evidence="3">Phasin domain-containing protein</fullName>
    </recommendedName>
</protein>
<evidence type="ECO:0000313" key="2">
    <source>
        <dbReference type="Proteomes" id="UP000027466"/>
    </source>
</evidence>
<evidence type="ECO:0000313" key="1">
    <source>
        <dbReference type="EMBL" id="KDR40485.1"/>
    </source>
</evidence>
<keyword evidence="2" id="KW-1185">Reference proteome</keyword>
<dbReference type="STRING" id="60547.GCA_000751215_03880"/>
<organism evidence="1 2">
    <name type="scientific">Caballeronia glathei</name>
    <dbReference type="NCBI Taxonomy" id="60547"/>
    <lineage>
        <taxon>Bacteria</taxon>
        <taxon>Pseudomonadati</taxon>
        <taxon>Pseudomonadota</taxon>
        <taxon>Betaproteobacteria</taxon>
        <taxon>Burkholderiales</taxon>
        <taxon>Burkholderiaceae</taxon>
        <taxon>Caballeronia</taxon>
    </lineage>
</organism>
<name>A0A069PIQ5_9BURK</name>
<dbReference type="RefSeq" id="WP_051672743.1">
    <property type="nucleotide sequence ID" value="NZ_CADFFX010000010.1"/>
</dbReference>
<dbReference type="Proteomes" id="UP000027466">
    <property type="component" value="Unassembled WGS sequence"/>
</dbReference>
<reference evidence="1 2" key="1">
    <citation type="submission" date="2014-03" db="EMBL/GenBank/DDBJ databases">
        <title>Draft Genome Sequences of Four Burkholderia Strains.</title>
        <authorList>
            <person name="Liu X.Y."/>
            <person name="Li C.X."/>
            <person name="Xu J.H."/>
        </authorList>
    </citation>
    <scope>NUCLEOTIDE SEQUENCE [LARGE SCALE GENOMIC DNA]</scope>
    <source>
        <strain evidence="1 2">DSM 50014</strain>
    </source>
</reference>
<dbReference type="EMBL" id="JFHC01000040">
    <property type="protein sequence ID" value="KDR40485.1"/>
    <property type="molecule type" value="Genomic_DNA"/>
</dbReference>
<comment type="caution">
    <text evidence="1">The sequence shown here is derived from an EMBL/GenBank/DDBJ whole genome shotgun (WGS) entry which is preliminary data.</text>
</comment>
<sequence>MNEMTTMPAALMPASSAVQRTVPAAEAGTAQRTLKMPVLLGGWAARATGNGIDTAKLFALGMNLQYWGELLQMQQAILERLVQQQQAGLQGWAAWNRERAEIKAANTLTKVVEQEFNLVAQIGQLCVDQATNLIALQENVEVAYAFWLNEKLGPLSSSAGANRT</sequence>
<dbReference type="AlphaFoldDB" id="A0A069PIQ5"/>
<accession>A0A069PIQ5</accession>